<dbReference type="GO" id="GO:0000166">
    <property type="term" value="F:nucleotide binding"/>
    <property type="evidence" value="ECO:0007669"/>
    <property type="project" value="UniProtKB-KW"/>
</dbReference>
<dbReference type="PANTHER" id="PTHR30476:SF0">
    <property type="entry name" value="UPF0234 PROTEIN YAJQ"/>
    <property type="match status" value="1"/>
</dbReference>
<dbReference type="CDD" id="cd11740">
    <property type="entry name" value="YajQ_like"/>
    <property type="match status" value="1"/>
</dbReference>
<dbReference type="InterPro" id="IPR036183">
    <property type="entry name" value="YajQ-like_sf"/>
</dbReference>
<keyword evidence="1" id="KW-0547">Nucleotide-binding</keyword>
<dbReference type="AlphaFoldDB" id="A0A381Q5K2"/>
<dbReference type="HAMAP" id="MF_00632">
    <property type="entry name" value="UPF0234"/>
    <property type="match status" value="1"/>
</dbReference>
<dbReference type="SUPFAM" id="SSF89963">
    <property type="entry name" value="YajQ-like"/>
    <property type="match status" value="2"/>
</dbReference>
<reference evidence="3" key="1">
    <citation type="submission" date="2018-05" db="EMBL/GenBank/DDBJ databases">
        <authorList>
            <person name="Lanie J.A."/>
            <person name="Ng W.-L."/>
            <person name="Kazmierczak K.M."/>
            <person name="Andrzejewski T.M."/>
            <person name="Davidsen T.M."/>
            <person name="Wayne K.J."/>
            <person name="Tettelin H."/>
            <person name="Glass J.I."/>
            <person name="Rusch D."/>
            <person name="Podicherti R."/>
            <person name="Tsui H.-C.T."/>
            <person name="Winkler M.E."/>
        </authorList>
    </citation>
    <scope>NUCLEOTIDE SEQUENCE</scope>
</reference>
<protein>
    <submittedName>
        <fullName evidence="3">Uncharacterized protein</fullName>
    </submittedName>
</protein>
<comment type="similarity">
    <text evidence="2">Belongs to the YajQ family.</text>
</comment>
<sequence>MASFDVVSEVEAQEVRNAVDQAARELGTRFDFRGVDAGFEYEADEILVWAEEEFQVHQLTDVLKEKLAKRKVDIGALDAQDLEASGKQKRLKFRLRQGIDGDVSRQITKLVKGSRLKVQAQVQGEKVRITGKKRDDLQSLMGSLRDADIDIPLQFNNFRD</sequence>
<dbReference type="Gene3D" id="3.30.70.990">
    <property type="entry name" value="YajQ-like, domain 2"/>
    <property type="match status" value="1"/>
</dbReference>
<dbReference type="NCBIfam" id="NF003819">
    <property type="entry name" value="PRK05412.1"/>
    <property type="match status" value="1"/>
</dbReference>
<organism evidence="3">
    <name type="scientific">marine metagenome</name>
    <dbReference type="NCBI Taxonomy" id="408172"/>
    <lineage>
        <taxon>unclassified sequences</taxon>
        <taxon>metagenomes</taxon>
        <taxon>ecological metagenomes</taxon>
    </lineage>
</organism>
<gene>
    <name evidence="3" type="ORF">METZ01_LOCUS27465</name>
</gene>
<evidence type="ECO:0000313" key="3">
    <source>
        <dbReference type="EMBL" id="SUZ74611.1"/>
    </source>
</evidence>
<name>A0A381Q5K2_9ZZZZ</name>
<accession>A0A381Q5K2</accession>
<dbReference type="InterPro" id="IPR007551">
    <property type="entry name" value="YajQ/Smlt4090-like"/>
</dbReference>
<dbReference type="InterPro" id="IPR035570">
    <property type="entry name" value="UPF0234_N"/>
</dbReference>
<dbReference type="PANTHER" id="PTHR30476">
    <property type="entry name" value="UPF0234 PROTEIN YAJQ"/>
    <property type="match status" value="1"/>
</dbReference>
<evidence type="ECO:0000256" key="1">
    <source>
        <dbReference type="ARBA" id="ARBA00022741"/>
    </source>
</evidence>
<proteinExistence type="inferred from homology"/>
<dbReference type="InterPro" id="IPR035571">
    <property type="entry name" value="UPF0234-like_C"/>
</dbReference>
<dbReference type="Pfam" id="PF04461">
    <property type="entry name" value="YajQ"/>
    <property type="match status" value="1"/>
</dbReference>
<dbReference type="GO" id="GO:0005829">
    <property type="term" value="C:cytosol"/>
    <property type="evidence" value="ECO:0007669"/>
    <property type="project" value="TreeGrafter"/>
</dbReference>
<dbReference type="EMBL" id="UINC01001216">
    <property type="protein sequence ID" value="SUZ74611.1"/>
    <property type="molecule type" value="Genomic_DNA"/>
</dbReference>
<evidence type="ECO:0000256" key="2">
    <source>
        <dbReference type="ARBA" id="ARBA00093450"/>
    </source>
</evidence>
<dbReference type="Gene3D" id="3.30.70.860">
    <property type="match status" value="1"/>
</dbReference>